<dbReference type="NCBIfam" id="TIGR04255">
    <property type="entry name" value="sporadTIGR04255"/>
    <property type="match status" value="1"/>
</dbReference>
<evidence type="ECO:0000313" key="1">
    <source>
        <dbReference type="EMBL" id="SIQ88427.1"/>
    </source>
</evidence>
<organism evidence="1 2">
    <name type="scientific">Aromatoleum tolulyticum</name>
    <dbReference type="NCBI Taxonomy" id="34027"/>
    <lineage>
        <taxon>Bacteria</taxon>
        <taxon>Pseudomonadati</taxon>
        <taxon>Pseudomonadota</taxon>
        <taxon>Betaproteobacteria</taxon>
        <taxon>Rhodocyclales</taxon>
        <taxon>Rhodocyclaceae</taxon>
        <taxon>Aromatoleum</taxon>
    </lineage>
</organism>
<dbReference type="EMBL" id="FTMD01000007">
    <property type="protein sequence ID" value="SIQ88427.1"/>
    <property type="molecule type" value="Genomic_DNA"/>
</dbReference>
<dbReference type="AlphaFoldDB" id="A0A1N6WE71"/>
<name>A0A1N6WE71_9RHOO</name>
<dbReference type="InterPro" id="IPR026349">
    <property type="entry name" value="CHP04255"/>
</dbReference>
<dbReference type="RefSeq" id="WP_076602500.1">
    <property type="nucleotide sequence ID" value="NZ_FTMD01000007.1"/>
</dbReference>
<sequence length="267" mass="29913">MSLDLLYPHAGDHSIQNAVLAIEWAQEIEIAALQVVRDAAKAVLKTYPKVETQQTLRVNLQPGPGSVPSAESEIGGYSYSRFSNSGELEQQVQLNRQSCLMVVADYKRWRVLIDDAQNLFAAILPALPNSVLITAVGLQYVDRFVWRGNPAELKLDEVFRAESPFIARHSLQCTQTWHSHHGFFERSERPIRHNRLDNINVNIVDEPKGRAIQILTSHRALPEPAISANGALQSVIELQNELHCLSKEVFKNLLTEPLLAKIKLKGS</sequence>
<evidence type="ECO:0000313" key="2">
    <source>
        <dbReference type="Proteomes" id="UP000186819"/>
    </source>
</evidence>
<dbReference type="Proteomes" id="UP000186819">
    <property type="component" value="Unassembled WGS sequence"/>
</dbReference>
<gene>
    <name evidence="1" type="ORF">SAMN05421829_107221</name>
</gene>
<accession>A0A1N6WE71</accession>
<dbReference type="OrthoDB" id="9090707at2"/>
<reference evidence="2" key="1">
    <citation type="submission" date="2017-01" db="EMBL/GenBank/DDBJ databases">
        <authorList>
            <person name="Varghese N."/>
            <person name="Submissions S."/>
        </authorList>
    </citation>
    <scope>NUCLEOTIDE SEQUENCE [LARGE SCALE GENOMIC DNA]</scope>
    <source>
        <strain evidence="2">ATCC 51758</strain>
    </source>
</reference>
<protein>
    <submittedName>
        <fullName evidence="1">TIGR04255 family protein</fullName>
    </submittedName>
</protein>
<proteinExistence type="predicted"/>
<dbReference type="STRING" id="34027.SAMN05421829_107221"/>
<keyword evidence="2" id="KW-1185">Reference proteome</keyword>